<evidence type="ECO:0000313" key="1">
    <source>
        <dbReference type="EMBL" id="KGN99210.1"/>
    </source>
</evidence>
<reference evidence="1 2" key="1">
    <citation type="submission" date="2014-08" db="EMBL/GenBank/DDBJ databases">
        <title>Porphyromonas gingivicanis strain:COT-022_OH1391 Genome sequencing.</title>
        <authorList>
            <person name="Wallis C."/>
            <person name="Deusch O."/>
            <person name="O'Flynn C."/>
            <person name="Davis I."/>
            <person name="Jospin G."/>
            <person name="Darling A.E."/>
            <person name="Coil D.A."/>
            <person name="Alexiev A."/>
            <person name="Horsfall A."/>
            <person name="Kirkwood N."/>
            <person name="Harris S."/>
            <person name="Eisen J.A."/>
        </authorList>
    </citation>
    <scope>NUCLEOTIDE SEQUENCE [LARGE SCALE GENOMIC DNA]</scope>
    <source>
        <strain evidence="2">COT-022 OH1391</strain>
    </source>
</reference>
<comment type="caution">
    <text evidence="1">The sequence shown here is derived from an EMBL/GenBank/DDBJ whole genome shotgun (WGS) entry which is preliminary data.</text>
</comment>
<dbReference type="EMBL" id="JQZW01000002">
    <property type="protein sequence ID" value="KGN99210.1"/>
    <property type="molecule type" value="Genomic_DNA"/>
</dbReference>
<dbReference type="AlphaFoldDB" id="A0A0A2G9Z1"/>
<accession>A0A0A2G9Z1</accession>
<gene>
    <name evidence="1" type="ORF">HQ36_01805</name>
</gene>
<proteinExistence type="predicted"/>
<evidence type="ECO:0000313" key="2">
    <source>
        <dbReference type="Proteomes" id="UP000030134"/>
    </source>
</evidence>
<dbReference type="Proteomes" id="UP000030134">
    <property type="component" value="Unassembled WGS sequence"/>
</dbReference>
<sequence length="79" mass="9322">MRSIFYISTPTREGNPSIERLFPLHQKVLLALEFDTIRKAKNSPNSPFKEDGCLLLLLNVLKKGQKDKYANTKWYYYIR</sequence>
<protein>
    <submittedName>
        <fullName evidence="1">Uncharacterized protein</fullName>
    </submittedName>
</protein>
<keyword evidence="2" id="KW-1185">Reference proteome</keyword>
<organism evidence="1 2">
    <name type="scientific">Porphyromonas gingivicanis</name>
    <dbReference type="NCBI Taxonomy" id="266762"/>
    <lineage>
        <taxon>Bacteria</taxon>
        <taxon>Pseudomonadati</taxon>
        <taxon>Bacteroidota</taxon>
        <taxon>Bacteroidia</taxon>
        <taxon>Bacteroidales</taxon>
        <taxon>Porphyromonadaceae</taxon>
        <taxon>Porphyromonas</taxon>
    </lineage>
</organism>
<name>A0A0A2G9Z1_9PORP</name>